<dbReference type="Gene3D" id="2.60.40.10">
    <property type="entry name" value="Immunoglobulins"/>
    <property type="match status" value="1"/>
</dbReference>
<evidence type="ECO:0000313" key="4">
    <source>
        <dbReference type="Proteomes" id="UP000694426"/>
    </source>
</evidence>
<dbReference type="Ensembl" id="ENSABRT00000016184.1">
    <property type="protein sequence ID" value="ENSABRP00000011305.1"/>
    <property type="gene ID" value="ENSABRG00000010144.1"/>
</dbReference>
<protein>
    <recommendedName>
        <fullName evidence="2">Immunoglobulin domain-containing protein</fullName>
    </recommendedName>
</protein>
<dbReference type="GO" id="GO:0070062">
    <property type="term" value="C:extracellular exosome"/>
    <property type="evidence" value="ECO:0007669"/>
    <property type="project" value="TreeGrafter"/>
</dbReference>
<dbReference type="GO" id="GO:0005769">
    <property type="term" value="C:early endosome"/>
    <property type="evidence" value="ECO:0007669"/>
    <property type="project" value="TreeGrafter"/>
</dbReference>
<feature type="region of interest" description="Disordered" evidence="1">
    <location>
        <begin position="84"/>
        <end position="104"/>
    </location>
</feature>
<accession>A0A8B9BY77</accession>
<keyword evidence="4" id="KW-1185">Reference proteome</keyword>
<dbReference type="GO" id="GO:0050859">
    <property type="term" value="P:negative regulation of B cell receptor signaling pathway"/>
    <property type="evidence" value="ECO:0007669"/>
    <property type="project" value="TreeGrafter"/>
</dbReference>
<evidence type="ECO:0000256" key="1">
    <source>
        <dbReference type="SAM" id="MobiDB-lite"/>
    </source>
</evidence>
<dbReference type="InterPro" id="IPR013783">
    <property type="entry name" value="Ig-like_fold"/>
</dbReference>
<proteinExistence type="predicted"/>
<dbReference type="GO" id="GO:0009897">
    <property type="term" value="C:external side of plasma membrane"/>
    <property type="evidence" value="ECO:0007669"/>
    <property type="project" value="TreeGrafter"/>
</dbReference>
<dbReference type="GO" id="GO:0042609">
    <property type="term" value="F:CD4 receptor binding"/>
    <property type="evidence" value="ECO:0007669"/>
    <property type="project" value="TreeGrafter"/>
</dbReference>
<dbReference type="GO" id="GO:0019903">
    <property type="term" value="F:protein phosphatase binding"/>
    <property type="evidence" value="ECO:0007669"/>
    <property type="project" value="TreeGrafter"/>
</dbReference>
<name>A0A8B9BY77_9AVES</name>
<dbReference type="Proteomes" id="UP000694426">
    <property type="component" value="Unplaced"/>
</dbReference>
<reference evidence="3" key="2">
    <citation type="submission" date="2025-09" db="UniProtKB">
        <authorList>
            <consortium name="Ensembl"/>
        </authorList>
    </citation>
    <scope>IDENTIFICATION</scope>
</reference>
<dbReference type="PANTHER" id="PTHR46958:SF1">
    <property type="entry name" value="B-CELL RECEPTOR CD22"/>
    <property type="match status" value="1"/>
</dbReference>
<dbReference type="SUPFAM" id="SSF48726">
    <property type="entry name" value="Immunoglobulin"/>
    <property type="match status" value="1"/>
</dbReference>
<reference evidence="3" key="1">
    <citation type="submission" date="2025-08" db="UniProtKB">
        <authorList>
            <consortium name="Ensembl"/>
        </authorList>
    </citation>
    <scope>IDENTIFICATION</scope>
</reference>
<evidence type="ECO:0000313" key="3">
    <source>
        <dbReference type="Ensembl" id="ENSABRP00000011305.1"/>
    </source>
</evidence>
<dbReference type="InterPro" id="IPR036179">
    <property type="entry name" value="Ig-like_dom_sf"/>
</dbReference>
<dbReference type="PANTHER" id="PTHR46958">
    <property type="entry name" value="B-CELL RECEPTOR CD22"/>
    <property type="match status" value="1"/>
</dbReference>
<dbReference type="AlphaFoldDB" id="A0A8B9BY77"/>
<dbReference type="GO" id="GO:0030888">
    <property type="term" value="P:regulation of B cell proliferation"/>
    <property type="evidence" value="ECO:0007669"/>
    <property type="project" value="TreeGrafter"/>
</dbReference>
<sequence length="204" mass="21523">GHLVGKWGPENGASCPKPVTGPEEVVAGLGSCVLIPCRYNLCQAGPGTRLPALRWLQKPVYDHGRRDYLGGLLVSTSTGATSSRARIGVAGPPHAPSADTASGEGDCSLVLSHVRAEDAGEYGLRLEANGTRPNRDLRWFHKVVLNVTGRDRLPALPPALPPLLQPTLHWPDPASQLSPAPSVASPGSGRWLLPLSGHQCHRDG</sequence>
<dbReference type="GO" id="GO:0055037">
    <property type="term" value="C:recycling endosome"/>
    <property type="evidence" value="ECO:0007669"/>
    <property type="project" value="TreeGrafter"/>
</dbReference>
<feature type="domain" description="Immunoglobulin" evidence="2">
    <location>
        <begin position="22"/>
        <end position="148"/>
    </location>
</feature>
<dbReference type="InterPro" id="IPR003599">
    <property type="entry name" value="Ig_sub"/>
</dbReference>
<evidence type="ECO:0000259" key="2">
    <source>
        <dbReference type="SMART" id="SM00409"/>
    </source>
</evidence>
<organism evidence="3 4">
    <name type="scientific">Anser brachyrhynchus</name>
    <name type="common">Pink-footed goose</name>
    <dbReference type="NCBI Taxonomy" id="132585"/>
    <lineage>
        <taxon>Eukaryota</taxon>
        <taxon>Metazoa</taxon>
        <taxon>Chordata</taxon>
        <taxon>Craniata</taxon>
        <taxon>Vertebrata</taxon>
        <taxon>Euteleostomi</taxon>
        <taxon>Archelosauria</taxon>
        <taxon>Archosauria</taxon>
        <taxon>Dinosauria</taxon>
        <taxon>Saurischia</taxon>
        <taxon>Theropoda</taxon>
        <taxon>Coelurosauria</taxon>
        <taxon>Aves</taxon>
        <taxon>Neognathae</taxon>
        <taxon>Galloanserae</taxon>
        <taxon>Anseriformes</taxon>
        <taxon>Anatidae</taxon>
        <taxon>Anserinae</taxon>
        <taxon>Anser</taxon>
    </lineage>
</organism>
<dbReference type="SMART" id="SM00409">
    <property type="entry name" value="IG"/>
    <property type="match status" value="1"/>
</dbReference>
<dbReference type="GO" id="GO:0042113">
    <property type="term" value="P:B cell activation"/>
    <property type="evidence" value="ECO:0007669"/>
    <property type="project" value="TreeGrafter"/>
</dbReference>
<dbReference type="GO" id="GO:0033691">
    <property type="term" value="F:sialic acid binding"/>
    <property type="evidence" value="ECO:0007669"/>
    <property type="project" value="TreeGrafter"/>
</dbReference>